<keyword evidence="10" id="KW-0739">Sodium transport</keyword>
<dbReference type="GO" id="GO:0015293">
    <property type="term" value="F:symporter activity"/>
    <property type="evidence" value="ECO:0007669"/>
    <property type="project" value="TreeGrafter"/>
</dbReference>
<evidence type="ECO:0000256" key="7">
    <source>
        <dbReference type="ARBA" id="ARBA00023053"/>
    </source>
</evidence>
<dbReference type="GO" id="GO:0005886">
    <property type="term" value="C:plasma membrane"/>
    <property type="evidence" value="ECO:0007669"/>
    <property type="project" value="UniProtKB-SubCell"/>
</dbReference>
<evidence type="ECO:0000256" key="5">
    <source>
        <dbReference type="ARBA" id="ARBA00022692"/>
    </source>
</evidence>
<feature type="transmembrane region" description="Helical" evidence="12">
    <location>
        <begin position="173"/>
        <end position="198"/>
    </location>
</feature>
<name>A0A6A0GTX8_HYAAZ</name>
<dbReference type="InterPro" id="IPR051163">
    <property type="entry name" value="Sodium:Solute_Symporter_SSF"/>
</dbReference>
<evidence type="ECO:0000256" key="1">
    <source>
        <dbReference type="ARBA" id="ARBA00004651"/>
    </source>
</evidence>
<dbReference type="OrthoDB" id="6357185at2759"/>
<dbReference type="InterPro" id="IPR001734">
    <property type="entry name" value="Na/solute_symporter"/>
</dbReference>
<dbReference type="InterPro" id="IPR038377">
    <property type="entry name" value="Na/Glc_symporter_sf"/>
</dbReference>
<feature type="transmembrane region" description="Helical" evidence="12">
    <location>
        <begin position="269"/>
        <end position="288"/>
    </location>
</feature>
<keyword evidence="6 12" id="KW-1133">Transmembrane helix</keyword>
<evidence type="ECO:0000256" key="9">
    <source>
        <dbReference type="ARBA" id="ARBA00023136"/>
    </source>
</evidence>
<reference evidence="13" key="2">
    <citation type="journal article" date="2018" name="Environ. Sci. Technol.">
        <title>The Toxicogenome of Hyalella azteca: A Model for Sediment Ecotoxicology and Evolutionary Toxicology.</title>
        <authorList>
            <person name="Poynton H.C."/>
            <person name="Hasenbein S."/>
            <person name="Benoit J.B."/>
            <person name="Sepulveda M.S."/>
            <person name="Poelchau M.F."/>
            <person name="Hughes D.S.T."/>
            <person name="Murali S.C."/>
            <person name="Chen S."/>
            <person name="Glastad K.M."/>
            <person name="Goodisman M.A.D."/>
            <person name="Werren J.H."/>
            <person name="Vineis J.H."/>
            <person name="Bowen J.L."/>
            <person name="Friedrich M."/>
            <person name="Jones J."/>
            <person name="Robertson H.M."/>
            <person name="Feyereisen R."/>
            <person name="Mechler-Hickson A."/>
            <person name="Mathers N."/>
            <person name="Lee C.E."/>
            <person name="Colbourne J.K."/>
            <person name="Biales A."/>
            <person name="Johnston J.S."/>
            <person name="Wellborn G.A."/>
            <person name="Rosendale A.J."/>
            <person name="Cridge A.G."/>
            <person name="Munoz-Torres M.C."/>
            <person name="Bain P.A."/>
            <person name="Manny A.R."/>
            <person name="Major K.M."/>
            <person name="Lambert F.N."/>
            <person name="Vulpe C.D."/>
            <person name="Tuck P."/>
            <person name="Blalock B.J."/>
            <person name="Lin Y.Y."/>
            <person name="Smith M.E."/>
            <person name="Ochoa-Acuna H."/>
            <person name="Chen M.M."/>
            <person name="Childers C.P."/>
            <person name="Qu J."/>
            <person name="Dugan S."/>
            <person name="Lee S.L."/>
            <person name="Chao H."/>
            <person name="Dinh H."/>
            <person name="Han Y."/>
            <person name="Doddapaneni H."/>
            <person name="Worley K.C."/>
            <person name="Muzny D.M."/>
            <person name="Gibbs R.A."/>
            <person name="Richards S."/>
        </authorList>
    </citation>
    <scope>NUCLEOTIDE SEQUENCE</scope>
    <source>
        <strain evidence="13">HAZT.00-mixed</strain>
        <tissue evidence="13">Whole organism</tissue>
    </source>
</reference>
<dbReference type="AlphaFoldDB" id="A0A6A0GTX8"/>
<proteinExistence type="inferred from homology"/>
<comment type="subcellular location">
    <subcellularLocation>
        <location evidence="1">Cell membrane</location>
        <topology evidence="1">Multi-pass membrane protein</topology>
    </subcellularLocation>
</comment>
<evidence type="ECO:0000256" key="6">
    <source>
        <dbReference type="ARBA" id="ARBA00022989"/>
    </source>
</evidence>
<dbReference type="Gene3D" id="1.20.1730.10">
    <property type="entry name" value="Sodium/glucose cotransporter"/>
    <property type="match status" value="2"/>
</dbReference>
<evidence type="ECO:0000256" key="3">
    <source>
        <dbReference type="ARBA" id="ARBA00022448"/>
    </source>
</evidence>
<dbReference type="Pfam" id="PF00474">
    <property type="entry name" value="SSF"/>
    <property type="match status" value="2"/>
</dbReference>
<dbReference type="PROSITE" id="PS50283">
    <property type="entry name" value="NA_SOLUT_SYMP_3"/>
    <property type="match status" value="2"/>
</dbReference>
<reference evidence="13" key="1">
    <citation type="submission" date="2014-08" db="EMBL/GenBank/DDBJ databases">
        <authorList>
            <person name="Murali S."/>
            <person name="Richards S."/>
            <person name="Bandaranaike D."/>
            <person name="Bellair M."/>
            <person name="Blankenburg K."/>
            <person name="Chao H."/>
            <person name="Dinh H."/>
            <person name="Doddapaneni H."/>
            <person name="Dugan-Rocha S."/>
            <person name="Elkadiri S."/>
            <person name="Gnanaolivu R."/>
            <person name="Hughes D."/>
            <person name="Lee S."/>
            <person name="Li M."/>
            <person name="Ming W."/>
            <person name="Munidasa M."/>
            <person name="Muniz J."/>
            <person name="Nguyen L."/>
            <person name="Osuji N."/>
            <person name="Pu L.-L."/>
            <person name="Puazo M."/>
            <person name="Skinner E."/>
            <person name="Qu C."/>
            <person name="Quiroz J."/>
            <person name="Raj R."/>
            <person name="Weissenberger G."/>
            <person name="Xin Y."/>
            <person name="Zou X."/>
            <person name="Han Y."/>
            <person name="Worley K."/>
            <person name="Muzny D."/>
            <person name="Gibbs R."/>
        </authorList>
    </citation>
    <scope>NUCLEOTIDE SEQUENCE</scope>
    <source>
        <strain evidence="13">HAZT.00-mixed</strain>
        <tissue evidence="13">Whole organism</tissue>
    </source>
</reference>
<evidence type="ECO:0000256" key="12">
    <source>
        <dbReference type="SAM" id="Phobius"/>
    </source>
</evidence>
<evidence type="ECO:0000256" key="2">
    <source>
        <dbReference type="ARBA" id="ARBA00006434"/>
    </source>
</evidence>
<accession>A0A6A0GTX8</accession>
<comment type="caution">
    <text evidence="13">The sequence shown here is derived from an EMBL/GenBank/DDBJ whole genome shotgun (WGS) entry which is preliminary data.</text>
</comment>
<keyword evidence="9 12" id="KW-0472">Membrane</keyword>
<dbReference type="EMBL" id="JQDR03014244">
    <property type="protein sequence ID" value="KAA0188432.1"/>
    <property type="molecule type" value="Genomic_DNA"/>
</dbReference>
<feature type="transmembrane region" description="Helical" evidence="12">
    <location>
        <begin position="81"/>
        <end position="102"/>
    </location>
</feature>
<feature type="transmembrane region" description="Helical" evidence="12">
    <location>
        <begin position="241"/>
        <end position="263"/>
    </location>
</feature>
<dbReference type="GO" id="GO:0006814">
    <property type="term" value="P:sodium ion transport"/>
    <property type="evidence" value="ECO:0007669"/>
    <property type="project" value="UniProtKB-KW"/>
</dbReference>
<reference evidence="13" key="3">
    <citation type="submission" date="2019-06" db="EMBL/GenBank/DDBJ databases">
        <authorList>
            <person name="Poynton C."/>
            <person name="Hasenbein S."/>
            <person name="Benoit J.B."/>
            <person name="Sepulveda M.S."/>
            <person name="Poelchau M.F."/>
            <person name="Murali S.C."/>
            <person name="Chen S."/>
            <person name="Glastad K.M."/>
            <person name="Werren J.H."/>
            <person name="Vineis J.H."/>
            <person name="Bowen J.L."/>
            <person name="Friedrich M."/>
            <person name="Jones J."/>
            <person name="Robertson H.M."/>
            <person name="Feyereisen R."/>
            <person name="Mechler-Hickson A."/>
            <person name="Mathers N."/>
            <person name="Lee C.E."/>
            <person name="Colbourne J.K."/>
            <person name="Biales A."/>
            <person name="Johnston J.S."/>
            <person name="Wellborn G.A."/>
            <person name="Rosendale A.J."/>
            <person name="Cridge A.G."/>
            <person name="Munoz-Torres M.C."/>
            <person name="Bain P.A."/>
            <person name="Manny A.R."/>
            <person name="Major K.M."/>
            <person name="Lambert F.N."/>
            <person name="Vulpe C.D."/>
            <person name="Tuck P."/>
            <person name="Blalock B.J."/>
            <person name="Lin Y.-Y."/>
            <person name="Smith M.E."/>
            <person name="Ochoa-Acuna H."/>
            <person name="Chen M.-J.M."/>
            <person name="Childers C.P."/>
            <person name="Qu J."/>
            <person name="Dugan S."/>
            <person name="Lee S.L."/>
            <person name="Chao H."/>
            <person name="Dinh H."/>
            <person name="Han Y."/>
            <person name="Doddapaneni H."/>
            <person name="Worley K.C."/>
            <person name="Muzny D.M."/>
            <person name="Gibbs R.A."/>
            <person name="Richards S."/>
        </authorList>
    </citation>
    <scope>NUCLEOTIDE SEQUENCE</scope>
    <source>
        <strain evidence="13">HAZT.00-mixed</strain>
        <tissue evidence="13">Whole organism</tissue>
    </source>
</reference>
<feature type="transmembrane region" description="Helical" evidence="12">
    <location>
        <begin position="52"/>
        <end position="69"/>
    </location>
</feature>
<dbReference type="Proteomes" id="UP000711488">
    <property type="component" value="Unassembled WGS sequence"/>
</dbReference>
<keyword evidence="4" id="KW-1003">Cell membrane</keyword>
<keyword evidence="8" id="KW-0406">Ion transport</keyword>
<keyword evidence="3" id="KW-0813">Transport</keyword>
<keyword evidence="5 12" id="KW-0812">Transmembrane</keyword>
<evidence type="ECO:0008006" key="14">
    <source>
        <dbReference type="Google" id="ProtNLM"/>
    </source>
</evidence>
<evidence type="ECO:0000256" key="10">
    <source>
        <dbReference type="ARBA" id="ARBA00023201"/>
    </source>
</evidence>
<evidence type="ECO:0000256" key="8">
    <source>
        <dbReference type="ARBA" id="ARBA00023065"/>
    </source>
</evidence>
<organism evidence="13">
    <name type="scientific">Hyalella azteca</name>
    <name type="common">Amphipod</name>
    <dbReference type="NCBI Taxonomy" id="294128"/>
    <lineage>
        <taxon>Eukaryota</taxon>
        <taxon>Metazoa</taxon>
        <taxon>Ecdysozoa</taxon>
        <taxon>Arthropoda</taxon>
        <taxon>Crustacea</taxon>
        <taxon>Multicrustacea</taxon>
        <taxon>Malacostraca</taxon>
        <taxon>Eumalacostraca</taxon>
        <taxon>Peracarida</taxon>
        <taxon>Amphipoda</taxon>
        <taxon>Senticaudata</taxon>
        <taxon>Talitrida</taxon>
        <taxon>Talitroidea</taxon>
        <taxon>Hyalellidae</taxon>
        <taxon>Hyalella</taxon>
    </lineage>
</organism>
<sequence>MGAGEHFGAVDYGMLAVTVVASVAIGVYHGIKGNKTAVDFSMGSRSMTPFPVSLSLLATFLSANSILGYSGEVYAHGSVLAWSILGTALAIVFAGEVVLPVLHPLKLVSPNQYLEMRFGSVWLRRLSMTKYLVSLTVFYGLALYAPTLALAAVTPLSSTTFIWIMGVVGGLKAVVWADAFQMVLMTAGVLLVTVMSCVEVGGVQKVWQVAYQGGRTEGLEWYLEMRFGSAWLRRLAMGMRLVSVTMFMGLALYAPTLALAAVSPISSTTFIWIMGVVVTIYASFVSMNQLGGLKAVVWADAFQMVLMTAGVLLVTVMSCVEVGGVQKVLTVAYQGGRTEGLDISTDPRVRHTVWNVILLTLVSWGSHYSVAQASYQRVSSVATLSQAKR</sequence>
<dbReference type="PANTHER" id="PTHR42985:SF40">
    <property type="entry name" value="LD47995P-RELATED"/>
    <property type="match status" value="1"/>
</dbReference>
<protein>
    <recommendedName>
        <fullName evidence="14">Sodium-dependent multivitamin transporter</fullName>
    </recommendedName>
</protein>
<feature type="transmembrane region" description="Helical" evidence="12">
    <location>
        <begin position="131"/>
        <end position="153"/>
    </location>
</feature>
<dbReference type="PANTHER" id="PTHR42985">
    <property type="entry name" value="SODIUM-COUPLED MONOCARBOXYLATE TRANSPORTER"/>
    <property type="match status" value="1"/>
</dbReference>
<feature type="transmembrane region" description="Helical" evidence="12">
    <location>
        <begin position="12"/>
        <end position="31"/>
    </location>
</feature>
<gene>
    <name evidence="13" type="ORF">HAZT_HAZT003614</name>
</gene>
<comment type="similarity">
    <text evidence="2 11">Belongs to the sodium:solute symporter (SSF) (TC 2.A.21) family.</text>
</comment>
<evidence type="ECO:0000256" key="11">
    <source>
        <dbReference type="RuleBase" id="RU362091"/>
    </source>
</evidence>
<evidence type="ECO:0000256" key="4">
    <source>
        <dbReference type="ARBA" id="ARBA00022475"/>
    </source>
</evidence>
<evidence type="ECO:0000313" key="13">
    <source>
        <dbReference type="EMBL" id="KAA0188432.1"/>
    </source>
</evidence>
<keyword evidence="7" id="KW-0915">Sodium</keyword>